<keyword evidence="3" id="KW-0804">Transcription</keyword>
<dbReference type="InterPro" id="IPR005471">
    <property type="entry name" value="Tscrpt_reg_IclR_N"/>
</dbReference>
<organism evidence="6 7">
    <name type="scientific">Nocardioides albertanoniae</name>
    <dbReference type="NCBI Taxonomy" id="1175486"/>
    <lineage>
        <taxon>Bacteria</taxon>
        <taxon>Bacillati</taxon>
        <taxon>Actinomycetota</taxon>
        <taxon>Actinomycetes</taxon>
        <taxon>Propionibacteriales</taxon>
        <taxon>Nocardioidaceae</taxon>
        <taxon>Nocardioides</taxon>
    </lineage>
</organism>
<dbReference type="InterPro" id="IPR036390">
    <property type="entry name" value="WH_DNA-bd_sf"/>
</dbReference>
<protein>
    <submittedName>
        <fullName evidence="6">IclR family transcriptional regulator</fullName>
    </submittedName>
</protein>
<evidence type="ECO:0000256" key="3">
    <source>
        <dbReference type="ARBA" id="ARBA00023163"/>
    </source>
</evidence>
<dbReference type="InterPro" id="IPR050707">
    <property type="entry name" value="HTH_MetabolicPath_Reg"/>
</dbReference>
<name>A0A543A1P1_9ACTN</name>
<evidence type="ECO:0000313" key="7">
    <source>
        <dbReference type="Proteomes" id="UP000320209"/>
    </source>
</evidence>
<dbReference type="InterPro" id="IPR036388">
    <property type="entry name" value="WH-like_DNA-bd_sf"/>
</dbReference>
<reference evidence="6 7" key="1">
    <citation type="submission" date="2019-06" db="EMBL/GenBank/DDBJ databases">
        <title>Sequencing the genomes of 1000 actinobacteria strains.</title>
        <authorList>
            <person name="Klenk H.-P."/>
        </authorList>
    </citation>
    <scope>NUCLEOTIDE SEQUENCE [LARGE SCALE GENOMIC DNA]</scope>
    <source>
        <strain evidence="6 7">DSM 25218</strain>
    </source>
</reference>
<dbReference type="Proteomes" id="UP000320209">
    <property type="component" value="Unassembled WGS sequence"/>
</dbReference>
<dbReference type="AlphaFoldDB" id="A0A543A1P1"/>
<evidence type="ECO:0000259" key="5">
    <source>
        <dbReference type="PROSITE" id="PS51078"/>
    </source>
</evidence>
<dbReference type="InterPro" id="IPR029016">
    <property type="entry name" value="GAF-like_dom_sf"/>
</dbReference>
<dbReference type="InterPro" id="IPR014757">
    <property type="entry name" value="Tscrpt_reg_IclR_C"/>
</dbReference>
<dbReference type="PROSITE" id="PS51078">
    <property type="entry name" value="ICLR_ED"/>
    <property type="match status" value="1"/>
</dbReference>
<evidence type="ECO:0000259" key="4">
    <source>
        <dbReference type="PROSITE" id="PS51077"/>
    </source>
</evidence>
<dbReference type="SUPFAM" id="SSF55781">
    <property type="entry name" value="GAF domain-like"/>
    <property type="match status" value="1"/>
</dbReference>
<dbReference type="PROSITE" id="PS51077">
    <property type="entry name" value="HTH_ICLR"/>
    <property type="match status" value="1"/>
</dbReference>
<dbReference type="RefSeq" id="WP_141778707.1">
    <property type="nucleotide sequence ID" value="NZ_VFOV01000001.1"/>
</dbReference>
<keyword evidence="1" id="KW-0805">Transcription regulation</keyword>
<comment type="caution">
    <text evidence="6">The sequence shown here is derived from an EMBL/GenBank/DDBJ whole genome shotgun (WGS) entry which is preliminary data.</text>
</comment>
<dbReference type="Pfam" id="PF01614">
    <property type="entry name" value="IclR_C"/>
    <property type="match status" value="1"/>
</dbReference>
<dbReference type="PANTHER" id="PTHR30136:SF24">
    <property type="entry name" value="HTH-TYPE TRANSCRIPTIONAL REPRESSOR ALLR"/>
    <property type="match status" value="1"/>
</dbReference>
<dbReference type="GO" id="GO:0045892">
    <property type="term" value="P:negative regulation of DNA-templated transcription"/>
    <property type="evidence" value="ECO:0007669"/>
    <property type="project" value="TreeGrafter"/>
</dbReference>
<dbReference type="Gene3D" id="1.10.10.10">
    <property type="entry name" value="Winged helix-like DNA-binding domain superfamily/Winged helix DNA-binding domain"/>
    <property type="match status" value="1"/>
</dbReference>
<dbReference type="PANTHER" id="PTHR30136">
    <property type="entry name" value="HELIX-TURN-HELIX TRANSCRIPTIONAL REGULATOR, ICLR FAMILY"/>
    <property type="match status" value="1"/>
</dbReference>
<dbReference type="Pfam" id="PF09339">
    <property type="entry name" value="HTH_IclR"/>
    <property type="match status" value="1"/>
</dbReference>
<keyword evidence="2" id="KW-0238">DNA-binding</keyword>
<proteinExistence type="predicted"/>
<feature type="domain" description="HTH iclR-type" evidence="4">
    <location>
        <begin position="13"/>
        <end position="73"/>
    </location>
</feature>
<dbReference type="GO" id="GO:0003700">
    <property type="term" value="F:DNA-binding transcription factor activity"/>
    <property type="evidence" value="ECO:0007669"/>
    <property type="project" value="TreeGrafter"/>
</dbReference>
<dbReference type="SMART" id="SM00346">
    <property type="entry name" value="HTH_ICLR"/>
    <property type="match status" value="1"/>
</dbReference>
<sequence length="258" mass="27881">MDKPLKTRPPYAITSVDHALQLAAILQLEGRLTVSEAAVRLDVARSTAHRLLAMLVYRDFAVQDDDKGYRAGPVLELAAHSRSTAARLRQVALPHLQRLVDLLGESANVAVRTGDTCRFIASIESPQSLKVGSREGMVFPAHRTTAGLLLLAQISEPEIASIYSKERYADHPGDRPDLDTLRTELDRVRRNGFAFNDGRSERGVFAIGVPVHGAGGDVVAGMSVSMPSVRFDKESLPALVASLTSAASAMERDLAGHH</sequence>
<evidence type="ECO:0000256" key="1">
    <source>
        <dbReference type="ARBA" id="ARBA00023015"/>
    </source>
</evidence>
<evidence type="ECO:0000313" key="6">
    <source>
        <dbReference type="EMBL" id="TQL66503.1"/>
    </source>
</evidence>
<dbReference type="Gene3D" id="3.30.450.40">
    <property type="match status" value="1"/>
</dbReference>
<gene>
    <name evidence="6" type="ORF">FB381_0365</name>
</gene>
<keyword evidence="7" id="KW-1185">Reference proteome</keyword>
<dbReference type="SUPFAM" id="SSF46785">
    <property type="entry name" value="Winged helix' DNA-binding domain"/>
    <property type="match status" value="1"/>
</dbReference>
<dbReference type="GO" id="GO:0003677">
    <property type="term" value="F:DNA binding"/>
    <property type="evidence" value="ECO:0007669"/>
    <property type="project" value="UniProtKB-KW"/>
</dbReference>
<accession>A0A543A1P1</accession>
<dbReference type="OrthoDB" id="7274111at2"/>
<feature type="domain" description="IclR-ED" evidence="5">
    <location>
        <begin position="73"/>
        <end position="256"/>
    </location>
</feature>
<dbReference type="EMBL" id="VFOV01000001">
    <property type="protein sequence ID" value="TQL66503.1"/>
    <property type="molecule type" value="Genomic_DNA"/>
</dbReference>
<evidence type="ECO:0000256" key="2">
    <source>
        <dbReference type="ARBA" id="ARBA00023125"/>
    </source>
</evidence>